<comment type="caution">
    <text evidence="5">The sequence shown here is derived from an EMBL/GenBank/DDBJ whole genome shotgun (WGS) entry which is preliminary data.</text>
</comment>
<keyword evidence="2" id="KW-0067">ATP-binding</keyword>
<evidence type="ECO:0000256" key="1">
    <source>
        <dbReference type="ARBA" id="ARBA00001936"/>
    </source>
</evidence>
<keyword evidence="2" id="KW-0547">Nucleotide-binding</keyword>
<feature type="domain" description="ATP-grasp" evidence="4">
    <location>
        <begin position="142"/>
        <end position="327"/>
    </location>
</feature>
<dbReference type="PANTHER" id="PTHR23132:SF23">
    <property type="entry name" value="D-ALANINE--D-ALANINE LIGASE B"/>
    <property type="match status" value="1"/>
</dbReference>
<dbReference type="AlphaFoldDB" id="A0A0W1R3R1"/>
<dbReference type="Pfam" id="PF15632">
    <property type="entry name" value="ATPgrasp_Ter"/>
    <property type="match status" value="1"/>
</dbReference>
<dbReference type="Gene3D" id="3.30.1490.20">
    <property type="entry name" value="ATP-grasp fold, A domain"/>
    <property type="match status" value="1"/>
</dbReference>
<dbReference type="PANTHER" id="PTHR23132">
    <property type="entry name" value="D-ALANINE--D-ALANINE LIGASE"/>
    <property type="match status" value="1"/>
</dbReference>
<evidence type="ECO:0000256" key="3">
    <source>
        <dbReference type="SAM" id="MobiDB-lite"/>
    </source>
</evidence>
<dbReference type="SUPFAM" id="SSF56059">
    <property type="entry name" value="Glutathione synthetase ATP-binding domain-like"/>
    <property type="match status" value="1"/>
</dbReference>
<accession>A0A0W1R3R1</accession>
<proteinExistence type="predicted"/>
<dbReference type="GO" id="GO:0046872">
    <property type="term" value="F:metal ion binding"/>
    <property type="evidence" value="ECO:0007669"/>
    <property type="project" value="InterPro"/>
</dbReference>
<keyword evidence="6" id="KW-1185">Reference proteome</keyword>
<dbReference type="Proteomes" id="UP000054387">
    <property type="component" value="Unassembled WGS sequence"/>
</dbReference>
<evidence type="ECO:0000256" key="2">
    <source>
        <dbReference type="PROSITE-ProRule" id="PRU00409"/>
    </source>
</evidence>
<protein>
    <recommendedName>
        <fullName evidence="4">ATP-grasp domain-containing protein</fullName>
    </recommendedName>
</protein>
<name>A0A0W1R3R1_9EURY</name>
<dbReference type="InterPro" id="IPR005479">
    <property type="entry name" value="CPAse_ATP-bd"/>
</dbReference>
<evidence type="ECO:0000259" key="4">
    <source>
        <dbReference type="PROSITE" id="PS50975"/>
    </source>
</evidence>
<dbReference type="PROSITE" id="PS50975">
    <property type="entry name" value="ATP_GRASP"/>
    <property type="match status" value="1"/>
</dbReference>
<dbReference type="InterPro" id="IPR011761">
    <property type="entry name" value="ATP-grasp"/>
</dbReference>
<reference evidence="5 6" key="1">
    <citation type="submission" date="2015-12" db="EMBL/GenBank/DDBJ databases">
        <title>Haloprofundus marisrubri gen. nov., sp. nov., an extremely halophilic archaeon isolated from the Discovery deep brine-seawater interface in the Red Sea.</title>
        <authorList>
            <person name="Zhang G."/>
            <person name="Stingl U."/>
            <person name="Rashid M."/>
        </authorList>
    </citation>
    <scope>NUCLEOTIDE SEQUENCE [LARGE SCALE GENOMIC DNA]</scope>
    <source>
        <strain evidence="5 6">SB9</strain>
    </source>
</reference>
<feature type="region of interest" description="Disordered" evidence="3">
    <location>
        <begin position="1"/>
        <end position="24"/>
    </location>
</feature>
<dbReference type="GO" id="GO:0005524">
    <property type="term" value="F:ATP binding"/>
    <property type="evidence" value="ECO:0007669"/>
    <property type="project" value="UniProtKB-UniRule"/>
</dbReference>
<comment type="cofactor">
    <cofactor evidence="1">
        <name>Mn(2+)</name>
        <dbReference type="ChEBI" id="CHEBI:29035"/>
    </cofactor>
</comment>
<organism evidence="5 6">
    <name type="scientific">Haloprofundus marisrubri</name>
    <dbReference type="NCBI Taxonomy" id="1514971"/>
    <lineage>
        <taxon>Archaea</taxon>
        <taxon>Methanobacteriati</taxon>
        <taxon>Methanobacteriota</taxon>
        <taxon>Stenosarchaea group</taxon>
        <taxon>Halobacteria</taxon>
        <taxon>Halobacteriales</taxon>
        <taxon>Haloferacaceae</taxon>
        <taxon>Haloprofundus</taxon>
    </lineage>
</organism>
<dbReference type="InterPro" id="IPR013815">
    <property type="entry name" value="ATP_grasp_subdomain_1"/>
</dbReference>
<gene>
    <name evidence="5" type="ORF">AUR64_01960</name>
</gene>
<dbReference type="PROSITE" id="PS00867">
    <property type="entry name" value="CPSASE_2"/>
    <property type="match status" value="1"/>
</dbReference>
<dbReference type="GO" id="GO:0008716">
    <property type="term" value="F:D-alanine-D-alanine ligase activity"/>
    <property type="evidence" value="ECO:0007669"/>
    <property type="project" value="TreeGrafter"/>
</dbReference>
<dbReference type="Gene3D" id="3.30.470.20">
    <property type="entry name" value="ATP-grasp fold, B domain"/>
    <property type="match status" value="1"/>
</dbReference>
<dbReference type="EMBL" id="LOPU01000038">
    <property type="protein sequence ID" value="KTG07818.1"/>
    <property type="molecule type" value="Genomic_DNA"/>
</dbReference>
<dbReference type="STRING" id="1514971.AUR64_01960"/>
<evidence type="ECO:0000313" key="5">
    <source>
        <dbReference type="EMBL" id="KTG07818.1"/>
    </source>
</evidence>
<sequence>MSDGGQRRNSILRSTRRRKSEHSSATDTVLVLDAHCRYAVTAIRCLGRRGVDVVAASPVRRSAGSLSKYARETRRYPAPEQDAEAFLSWLEAELRDGEYRMVLPVAETTVRPVSRARARFEPYTVVPLPPEDRLLICLDKSETIRAAREANVAHPRTLLDSPSYDRAVETLGRPLVVKAREGSSRSGVYVCEDRATFEEAFEAARTPAGTPLVQEYVPDGGERGVYTVYSCEGTLLGLTIQHRLRSSHDDGGASTYRETVDDPELRQTARRLLEHLEWRGVAMVEFRIDARTGEPKLMEVNPRLWGSLALTVGAGVDVPYLLYRAACFGDAEPTLTYVAGVRMRWLLGDVIRLSKTSDRPRVMREFFTDSVSRTGYDVMSVDDPLPFFGSLETVLRGVYARVTGVTGRGSATTN</sequence>
<evidence type="ECO:0000313" key="6">
    <source>
        <dbReference type="Proteomes" id="UP000054387"/>
    </source>
</evidence>